<name>A0A0F7L2R2_9VIRU</name>
<organism evidence="1">
    <name type="scientific">uncultured marine virus</name>
    <dbReference type="NCBI Taxonomy" id="186617"/>
    <lineage>
        <taxon>Viruses</taxon>
        <taxon>environmental samples</taxon>
    </lineage>
</organism>
<reference evidence="1" key="1">
    <citation type="journal article" date="2015" name="Front. Microbiol.">
        <title>Combining genomic sequencing methods to explore viral diversity and reveal potential virus-host interactions.</title>
        <authorList>
            <person name="Chow C.E."/>
            <person name="Winget D.M."/>
            <person name="White R.A.III."/>
            <person name="Hallam S.J."/>
            <person name="Suttle C.A."/>
        </authorList>
    </citation>
    <scope>NUCLEOTIDE SEQUENCE</scope>
    <source>
        <strain evidence="1">Anoxic2_3</strain>
    </source>
</reference>
<reference evidence="1" key="2">
    <citation type="submission" date="2015-03" db="EMBL/GenBank/DDBJ databases">
        <authorList>
            <person name="Chow C.-E.T."/>
            <person name="Winget D.M."/>
            <person name="White R.A.III."/>
            <person name="Hallam S.J."/>
            <person name="Suttle C.A."/>
        </authorList>
    </citation>
    <scope>NUCLEOTIDE SEQUENCE</scope>
    <source>
        <strain evidence="1">Anoxic2_3</strain>
    </source>
</reference>
<sequence length="185" mass="20520">MACAGRYVATCWVETCPVVIDINLFVGGRIPSNAELRISSGTAPLGTSWVPEALDRMRLGRVKKSCNVVSRRSSTDKTPRAGGLVHESAHPYRCVCDCRQNKIAAISHVMIRNNYRSDWNRVALDLLEVNRIFNRPKSINGLPLKANTCTRRIRRNLAPLNRAGVHTNTCTGIKFNCPSYEVPGV</sequence>
<dbReference type="EMBL" id="KR029587">
    <property type="protein sequence ID" value="AKH46854.1"/>
    <property type="molecule type" value="Genomic_DNA"/>
</dbReference>
<protein>
    <submittedName>
        <fullName evidence="1">Uncharacterized protein</fullName>
    </submittedName>
</protein>
<evidence type="ECO:0000313" key="1">
    <source>
        <dbReference type="EMBL" id="AKH46854.1"/>
    </source>
</evidence>
<proteinExistence type="predicted"/>
<accession>A0A0F7L2R2</accession>